<sequence>MLLNKTSVSSQRQTPRYRLQQPENLDHAHDIQPIRDVLGPCHEVCVRSKRQKANVSHVLQNCPSGGDLSPSQKVQRCTTKLSVVIATNGSTLQQVDPSSEHAVRWQLAPVVPRLGNIALKLRLKLSYHEEDIVCGSSGVSRCDTQKWRVVRP</sequence>
<organism evidence="1 2">
    <name type="scientific">Macroventuria anomochaeta</name>
    <dbReference type="NCBI Taxonomy" id="301207"/>
    <lineage>
        <taxon>Eukaryota</taxon>
        <taxon>Fungi</taxon>
        <taxon>Dikarya</taxon>
        <taxon>Ascomycota</taxon>
        <taxon>Pezizomycotina</taxon>
        <taxon>Dothideomycetes</taxon>
        <taxon>Pleosporomycetidae</taxon>
        <taxon>Pleosporales</taxon>
        <taxon>Pleosporineae</taxon>
        <taxon>Didymellaceae</taxon>
        <taxon>Macroventuria</taxon>
    </lineage>
</organism>
<name>A0ACB6SHH4_9PLEO</name>
<protein>
    <submittedName>
        <fullName evidence="1">Uncharacterized protein</fullName>
    </submittedName>
</protein>
<proteinExistence type="predicted"/>
<reference evidence="1" key="1">
    <citation type="journal article" date="2020" name="Stud. Mycol.">
        <title>101 Dothideomycetes genomes: a test case for predicting lifestyles and emergence of pathogens.</title>
        <authorList>
            <person name="Haridas S."/>
            <person name="Albert R."/>
            <person name="Binder M."/>
            <person name="Bloem J."/>
            <person name="Labutti K."/>
            <person name="Salamov A."/>
            <person name="Andreopoulos B."/>
            <person name="Baker S."/>
            <person name="Barry K."/>
            <person name="Bills G."/>
            <person name="Bluhm B."/>
            <person name="Cannon C."/>
            <person name="Castanera R."/>
            <person name="Culley D."/>
            <person name="Daum C."/>
            <person name="Ezra D."/>
            <person name="Gonzalez J."/>
            <person name="Henrissat B."/>
            <person name="Kuo A."/>
            <person name="Liang C."/>
            <person name="Lipzen A."/>
            <person name="Lutzoni F."/>
            <person name="Magnuson J."/>
            <person name="Mondo S."/>
            <person name="Nolan M."/>
            <person name="Ohm R."/>
            <person name="Pangilinan J."/>
            <person name="Park H.-J."/>
            <person name="Ramirez L."/>
            <person name="Alfaro M."/>
            <person name="Sun H."/>
            <person name="Tritt A."/>
            <person name="Yoshinaga Y."/>
            <person name="Zwiers L.-H."/>
            <person name="Turgeon B."/>
            <person name="Goodwin S."/>
            <person name="Spatafora J."/>
            <person name="Crous P."/>
            <person name="Grigoriev I."/>
        </authorList>
    </citation>
    <scope>NUCLEOTIDE SEQUENCE</scope>
    <source>
        <strain evidence="1">CBS 525.71</strain>
    </source>
</reference>
<accession>A0ACB6SHH4</accession>
<keyword evidence="2" id="KW-1185">Reference proteome</keyword>
<comment type="caution">
    <text evidence="1">The sequence shown here is derived from an EMBL/GenBank/DDBJ whole genome shotgun (WGS) entry which is preliminary data.</text>
</comment>
<dbReference type="EMBL" id="MU006701">
    <property type="protein sequence ID" value="KAF2633750.1"/>
    <property type="molecule type" value="Genomic_DNA"/>
</dbReference>
<gene>
    <name evidence="1" type="ORF">BU25DRAFT_12352</name>
</gene>
<dbReference type="Proteomes" id="UP000799754">
    <property type="component" value="Unassembled WGS sequence"/>
</dbReference>
<evidence type="ECO:0000313" key="1">
    <source>
        <dbReference type="EMBL" id="KAF2633750.1"/>
    </source>
</evidence>
<evidence type="ECO:0000313" key="2">
    <source>
        <dbReference type="Proteomes" id="UP000799754"/>
    </source>
</evidence>